<dbReference type="SFLD" id="SFLDF00311">
    <property type="entry name" value="heme_degradation_proteins_(Hut"/>
    <property type="match status" value="1"/>
</dbReference>
<dbReference type="AlphaFoldDB" id="A0A0U1KZQ1"/>
<proteinExistence type="predicted"/>
<dbReference type="InterPro" id="IPR034505">
    <property type="entry name" value="Coproporphyrinogen-III_oxidase"/>
</dbReference>
<dbReference type="Pfam" id="PF04055">
    <property type="entry name" value="Radical_SAM"/>
    <property type="match status" value="1"/>
</dbReference>
<dbReference type="PANTHER" id="PTHR13932">
    <property type="entry name" value="COPROPORPHYRINIGEN III OXIDASE"/>
    <property type="match status" value="1"/>
</dbReference>
<organism evidence="6 7">
    <name type="scientific">Sporomusa ovata</name>
    <dbReference type="NCBI Taxonomy" id="2378"/>
    <lineage>
        <taxon>Bacteria</taxon>
        <taxon>Bacillati</taxon>
        <taxon>Bacillota</taxon>
        <taxon>Negativicutes</taxon>
        <taxon>Selenomonadales</taxon>
        <taxon>Sporomusaceae</taxon>
        <taxon>Sporomusa</taxon>
    </lineage>
</organism>
<evidence type="ECO:0000256" key="4">
    <source>
        <dbReference type="ARBA" id="ARBA00023014"/>
    </source>
</evidence>
<dbReference type="InterPro" id="IPR026332">
    <property type="entry name" value="HutW"/>
</dbReference>
<feature type="domain" description="Radical SAM core" evidence="5">
    <location>
        <begin position="74"/>
        <end position="310"/>
    </location>
</feature>
<protein>
    <submittedName>
        <fullName evidence="6">Radical SAM family protein HutW, similar to coproporphyrinogen III oxidase, oxygen-independent, associated with heme uptake</fullName>
    </submittedName>
</protein>
<keyword evidence="3" id="KW-0408">Iron</keyword>
<dbReference type="GO" id="GO:0006779">
    <property type="term" value="P:porphyrin-containing compound biosynthetic process"/>
    <property type="evidence" value="ECO:0007669"/>
    <property type="project" value="TreeGrafter"/>
</dbReference>
<dbReference type="GO" id="GO:0046872">
    <property type="term" value="F:metal ion binding"/>
    <property type="evidence" value="ECO:0007669"/>
    <property type="project" value="UniProtKB-KW"/>
</dbReference>
<keyword evidence="1" id="KW-0949">S-adenosyl-L-methionine</keyword>
<evidence type="ECO:0000256" key="3">
    <source>
        <dbReference type="ARBA" id="ARBA00023004"/>
    </source>
</evidence>
<keyword evidence="7" id="KW-1185">Reference proteome</keyword>
<reference evidence="7" key="1">
    <citation type="submission" date="2015-03" db="EMBL/GenBank/DDBJ databases">
        <authorList>
            <person name="Nijsse Bart"/>
        </authorList>
    </citation>
    <scope>NUCLEOTIDE SEQUENCE [LARGE SCALE GENOMIC DNA]</scope>
</reference>
<evidence type="ECO:0000313" key="7">
    <source>
        <dbReference type="Proteomes" id="UP000049855"/>
    </source>
</evidence>
<dbReference type="GO" id="GO:0005737">
    <property type="term" value="C:cytoplasm"/>
    <property type="evidence" value="ECO:0007669"/>
    <property type="project" value="TreeGrafter"/>
</dbReference>
<accession>A0A0U1KZQ1</accession>
<dbReference type="SFLD" id="SFLDS00029">
    <property type="entry name" value="Radical_SAM"/>
    <property type="match status" value="1"/>
</dbReference>
<dbReference type="InterPro" id="IPR007197">
    <property type="entry name" value="rSAM"/>
</dbReference>
<dbReference type="PANTHER" id="PTHR13932:SF9">
    <property type="entry name" value="COPROPORPHYRINOGEN III OXIDASE"/>
    <property type="match status" value="1"/>
</dbReference>
<sequence>MRKALYTGQGRGGSLQAILAAMEPELYSLVVGCQTDQPLYEAFPAKRVLHGDIRGAMLPKGEWVRRWQSVLQQPGLNEKRAAYIHIPFCQSKCLYCGFFQNYSQLELENAYIDRLIAELKLGAGSPYLSVPVNAVFIGGGTPSSLSPANAGRLLKAIRTYLPLTNDCELTWESRVHDLVPAKMENWLENGVNRVSIGVQSFNTKVRQAAGRLDNREAILERLAALSGYNQATVIIDLIYGLPYQTHQVWLDDIALLKTAAVDGWDLYQLNVYENSALKKEMDAGRLPAAANVREKAELFAAAHHVLSGWPVAQISVCHWAKTSRERNMYNIMAQQGHTMLPFGAGAGGKAGDFSIMQEQDIKRYMQRIDSGEKPIIMMTASPASANLHDAVKNQIKLGYLDINQLAAEFDPRIGELEALLALWEKNGLVTWESRIVRLTVAGQFWYVNLMQSVLECINALLHGAWSWEMQQGVVPG</sequence>
<keyword evidence="4" id="KW-0411">Iron-sulfur</keyword>
<evidence type="ECO:0000313" key="6">
    <source>
        <dbReference type="EMBL" id="CQR72755.1"/>
    </source>
</evidence>
<dbReference type="CDD" id="cd01335">
    <property type="entry name" value="Radical_SAM"/>
    <property type="match status" value="1"/>
</dbReference>
<dbReference type="NCBIfam" id="TIGR04107">
    <property type="entry name" value="rSAM_HutW"/>
    <property type="match status" value="1"/>
</dbReference>
<gene>
    <name evidence="6" type="ORF">SpAn4DRAFT_3215</name>
</gene>
<keyword evidence="2" id="KW-0479">Metal-binding</keyword>
<dbReference type="Gene3D" id="3.20.20.70">
    <property type="entry name" value="Aldolase class I"/>
    <property type="match status" value="1"/>
</dbReference>
<dbReference type="InterPro" id="IPR006638">
    <property type="entry name" value="Elp3/MiaA/NifB-like_rSAM"/>
</dbReference>
<evidence type="ECO:0000256" key="1">
    <source>
        <dbReference type="ARBA" id="ARBA00022691"/>
    </source>
</evidence>
<evidence type="ECO:0000256" key="2">
    <source>
        <dbReference type="ARBA" id="ARBA00022723"/>
    </source>
</evidence>
<dbReference type="SMART" id="SM00729">
    <property type="entry name" value="Elp3"/>
    <property type="match status" value="1"/>
</dbReference>
<evidence type="ECO:0000259" key="5">
    <source>
        <dbReference type="PROSITE" id="PS51918"/>
    </source>
</evidence>
<dbReference type="PROSITE" id="PS51918">
    <property type="entry name" value="RADICAL_SAM"/>
    <property type="match status" value="1"/>
</dbReference>
<dbReference type="RefSeq" id="WP_021168443.1">
    <property type="nucleotide sequence ID" value="NZ_CTRP01000011.1"/>
</dbReference>
<dbReference type="GO" id="GO:0051539">
    <property type="term" value="F:4 iron, 4 sulfur cluster binding"/>
    <property type="evidence" value="ECO:0007669"/>
    <property type="project" value="TreeGrafter"/>
</dbReference>
<name>A0A0U1KZQ1_9FIRM</name>
<dbReference type="EMBL" id="CTRP01000011">
    <property type="protein sequence ID" value="CQR72755.1"/>
    <property type="molecule type" value="Genomic_DNA"/>
</dbReference>
<dbReference type="SFLD" id="SFLDG01065">
    <property type="entry name" value="anaerobic_coproporphyrinogen-I"/>
    <property type="match status" value="1"/>
</dbReference>
<dbReference type="SUPFAM" id="SSF102114">
    <property type="entry name" value="Radical SAM enzymes"/>
    <property type="match status" value="1"/>
</dbReference>
<dbReference type="InterPro" id="IPR013785">
    <property type="entry name" value="Aldolase_TIM"/>
</dbReference>
<dbReference type="GO" id="GO:0003824">
    <property type="term" value="F:catalytic activity"/>
    <property type="evidence" value="ECO:0007669"/>
    <property type="project" value="InterPro"/>
</dbReference>
<dbReference type="Proteomes" id="UP000049855">
    <property type="component" value="Unassembled WGS sequence"/>
</dbReference>
<dbReference type="InterPro" id="IPR058240">
    <property type="entry name" value="rSAM_sf"/>
</dbReference>